<dbReference type="AlphaFoldDB" id="A0A386HSD1"/>
<dbReference type="RefSeq" id="WP_119989000.1">
    <property type="nucleotide sequence ID" value="NZ_CP032489.1"/>
</dbReference>
<reference evidence="2 3" key="1">
    <citation type="submission" date="2018-09" db="EMBL/GenBank/DDBJ databases">
        <title>Arachidicoccus sp. nov., a bacterium isolated from soil.</title>
        <authorList>
            <person name="Weon H.-Y."/>
            <person name="Kwon S.-W."/>
            <person name="Lee S.A."/>
        </authorList>
    </citation>
    <scope>NUCLEOTIDE SEQUENCE [LARGE SCALE GENOMIC DNA]</scope>
    <source>
        <strain evidence="2 3">KIS59-12</strain>
    </source>
</reference>
<dbReference type="KEGG" id="ark:D6B99_12525"/>
<dbReference type="OrthoDB" id="9840865at2"/>
<dbReference type="EMBL" id="CP032489">
    <property type="protein sequence ID" value="AYD48351.1"/>
    <property type="molecule type" value="Genomic_DNA"/>
</dbReference>
<evidence type="ECO:0000313" key="3">
    <source>
        <dbReference type="Proteomes" id="UP000266118"/>
    </source>
</evidence>
<organism evidence="2 3">
    <name type="scientific">Arachidicoccus soli</name>
    <dbReference type="NCBI Taxonomy" id="2341117"/>
    <lineage>
        <taxon>Bacteria</taxon>
        <taxon>Pseudomonadati</taxon>
        <taxon>Bacteroidota</taxon>
        <taxon>Chitinophagia</taxon>
        <taxon>Chitinophagales</taxon>
        <taxon>Chitinophagaceae</taxon>
        <taxon>Arachidicoccus</taxon>
    </lineage>
</organism>
<sequence length="141" mass="16071">MIKRFLLGWVAVYTFNSLSGYLIHDILLHKTYMALMPALHSGDIKNKIWAFAITSVTGSFFYTFIYSAWKKRGTIAEGLKYGFFIGLWMSLDMSLNTYASTGLIPLSLALQWLIYGLVQYSVAGIVVSYVYNYRLRSPIPK</sequence>
<name>A0A386HSD1_9BACT</name>
<keyword evidence="1" id="KW-0812">Transmembrane</keyword>
<feature type="transmembrane region" description="Helical" evidence="1">
    <location>
        <begin position="112"/>
        <end position="131"/>
    </location>
</feature>
<proteinExistence type="predicted"/>
<dbReference type="Proteomes" id="UP000266118">
    <property type="component" value="Chromosome"/>
</dbReference>
<keyword evidence="1" id="KW-0472">Membrane</keyword>
<feature type="transmembrane region" description="Helical" evidence="1">
    <location>
        <begin position="7"/>
        <end position="28"/>
    </location>
</feature>
<feature type="transmembrane region" description="Helical" evidence="1">
    <location>
        <begin position="48"/>
        <end position="69"/>
    </location>
</feature>
<feature type="transmembrane region" description="Helical" evidence="1">
    <location>
        <begin position="81"/>
        <end position="100"/>
    </location>
</feature>
<accession>A0A386HSD1</accession>
<evidence type="ECO:0000313" key="2">
    <source>
        <dbReference type="EMBL" id="AYD48351.1"/>
    </source>
</evidence>
<gene>
    <name evidence="2" type="ORF">D6B99_12525</name>
</gene>
<protein>
    <submittedName>
        <fullName evidence="2">Uncharacterized protein</fullName>
    </submittedName>
</protein>
<keyword evidence="1" id="KW-1133">Transmembrane helix</keyword>
<evidence type="ECO:0000256" key="1">
    <source>
        <dbReference type="SAM" id="Phobius"/>
    </source>
</evidence>
<keyword evidence="3" id="KW-1185">Reference proteome</keyword>